<feature type="transmembrane region" description="Helical" evidence="1">
    <location>
        <begin position="104"/>
        <end position="124"/>
    </location>
</feature>
<feature type="domain" description="DUF7702" evidence="2">
    <location>
        <begin position="4"/>
        <end position="238"/>
    </location>
</feature>
<evidence type="ECO:0000256" key="1">
    <source>
        <dbReference type="SAM" id="Phobius"/>
    </source>
</evidence>
<dbReference type="OrthoDB" id="2560628at2759"/>
<feature type="transmembrane region" description="Helical" evidence="1">
    <location>
        <begin position="68"/>
        <end position="92"/>
    </location>
</feature>
<comment type="caution">
    <text evidence="3">The sequence shown here is derived from an EMBL/GenBank/DDBJ whole genome shotgun (WGS) entry which is preliminary data.</text>
</comment>
<dbReference type="InterPro" id="IPR056119">
    <property type="entry name" value="DUF7702"/>
</dbReference>
<organism evidence="3 4">
    <name type="scientific">Aspergillus heteromorphus CBS 117.55</name>
    <dbReference type="NCBI Taxonomy" id="1448321"/>
    <lineage>
        <taxon>Eukaryota</taxon>
        <taxon>Fungi</taxon>
        <taxon>Dikarya</taxon>
        <taxon>Ascomycota</taxon>
        <taxon>Pezizomycotina</taxon>
        <taxon>Eurotiomycetes</taxon>
        <taxon>Eurotiomycetidae</taxon>
        <taxon>Eurotiales</taxon>
        <taxon>Aspergillaceae</taxon>
        <taxon>Aspergillus</taxon>
        <taxon>Aspergillus subgen. Circumdati</taxon>
    </lineage>
</organism>
<name>A0A317WD17_9EURO</name>
<sequence length="263" mass="28939">MGTVTYRDGIAILQLIIFPFILVAALFIWKRTGWRVGSKIWRFPFTLSLLRIAGSICSLLTIDHDSYNVEVAVAVCELIGIAPLLLTYIGVLRQIDTEERIPPRVMKLATLVALVGLILGIAGVSSADDSEGTYHADTIVKVSMAIFIVIFVLYHLIAGWLFLQLASLTKMRRFQKKLFLAIALSSPFILVRLVYSALSDYTTDAKFSVIGGNTTVYLVMNVLEEIAAMIITMVLGMGAVMESDFVKLAPQSSSEQVNKVESV</sequence>
<feature type="transmembrane region" description="Helical" evidence="1">
    <location>
        <begin position="144"/>
        <end position="166"/>
    </location>
</feature>
<dbReference type="RefSeq" id="XP_025399325.1">
    <property type="nucleotide sequence ID" value="XM_025548043.1"/>
</dbReference>
<dbReference type="PANTHER" id="PTHR42109">
    <property type="entry name" value="UNPLACED GENOMIC SCAFFOLD UM_SCAF_CONTIG_1.265, WHOLE GENOME SHOTGUN SEQUENCE"/>
    <property type="match status" value="1"/>
</dbReference>
<feature type="transmembrane region" description="Helical" evidence="1">
    <location>
        <begin position="41"/>
        <end position="62"/>
    </location>
</feature>
<dbReference type="AlphaFoldDB" id="A0A317WD17"/>
<evidence type="ECO:0000259" key="2">
    <source>
        <dbReference type="Pfam" id="PF24800"/>
    </source>
</evidence>
<dbReference type="EMBL" id="MSFL01000012">
    <property type="protein sequence ID" value="PWY82060.1"/>
    <property type="molecule type" value="Genomic_DNA"/>
</dbReference>
<feature type="transmembrane region" description="Helical" evidence="1">
    <location>
        <begin position="218"/>
        <end position="240"/>
    </location>
</feature>
<evidence type="ECO:0000313" key="4">
    <source>
        <dbReference type="Proteomes" id="UP000247233"/>
    </source>
</evidence>
<gene>
    <name evidence="3" type="ORF">BO70DRAFT_429154</name>
</gene>
<keyword evidence="1" id="KW-0812">Transmembrane</keyword>
<dbReference type="VEuPathDB" id="FungiDB:BO70DRAFT_429154"/>
<keyword evidence="4" id="KW-1185">Reference proteome</keyword>
<proteinExistence type="predicted"/>
<evidence type="ECO:0000313" key="3">
    <source>
        <dbReference type="EMBL" id="PWY82060.1"/>
    </source>
</evidence>
<dbReference type="Proteomes" id="UP000247233">
    <property type="component" value="Unassembled WGS sequence"/>
</dbReference>
<reference evidence="3 4" key="1">
    <citation type="submission" date="2016-12" db="EMBL/GenBank/DDBJ databases">
        <title>The genomes of Aspergillus section Nigri reveals drivers in fungal speciation.</title>
        <authorList>
            <consortium name="DOE Joint Genome Institute"/>
            <person name="Vesth T.C."/>
            <person name="Nybo J."/>
            <person name="Theobald S."/>
            <person name="Brandl J."/>
            <person name="Frisvad J.C."/>
            <person name="Nielsen K.F."/>
            <person name="Lyhne E.K."/>
            <person name="Kogle M.E."/>
            <person name="Kuo A."/>
            <person name="Riley R."/>
            <person name="Clum A."/>
            <person name="Nolan M."/>
            <person name="Lipzen A."/>
            <person name="Salamov A."/>
            <person name="Henrissat B."/>
            <person name="Wiebenga A."/>
            <person name="De Vries R.P."/>
            <person name="Grigoriev I.V."/>
            <person name="Mortensen U.H."/>
            <person name="Andersen M.R."/>
            <person name="Baker S.E."/>
        </authorList>
    </citation>
    <scope>NUCLEOTIDE SEQUENCE [LARGE SCALE GENOMIC DNA]</scope>
    <source>
        <strain evidence="3 4">CBS 117.55</strain>
    </source>
</reference>
<dbReference type="PANTHER" id="PTHR42109:SF2">
    <property type="entry name" value="INTEGRAL MEMBRANE PROTEIN"/>
    <property type="match status" value="1"/>
</dbReference>
<dbReference type="GeneID" id="37070280"/>
<keyword evidence="1" id="KW-0472">Membrane</keyword>
<keyword evidence="1" id="KW-1133">Transmembrane helix</keyword>
<dbReference type="Pfam" id="PF24800">
    <property type="entry name" value="DUF7702"/>
    <property type="match status" value="1"/>
</dbReference>
<protein>
    <recommendedName>
        <fullName evidence="2">DUF7702 domain-containing protein</fullName>
    </recommendedName>
</protein>
<feature type="transmembrane region" description="Helical" evidence="1">
    <location>
        <begin position="178"/>
        <end position="198"/>
    </location>
</feature>
<accession>A0A317WD17</accession>
<feature type="transmembrane region" description="Helical" evidence="1">
    <location>
        <begin position="12"/>
        <end position="29"/>
    </location>
</feature>